<comment type="catalytic activity">
    <reaction evidence="14">
        <text>L-lysyl-[protein] + 3 S-adenosyl-L-methionine = N(6),N(6),N(6)-trimethyl-L-lysyl-[protein] + 3 S-adenosyl-L-homocysteine + 3 H(+)</text>
        <dbReference type="Rhea" id="RHEA:54192"/>
        <dbReference type="Rhea" id="RHEA-COMP:9752"/>
        <dbReference type="Rhea" id="RHEA-COMP:13826"/>
        <dbReference type="ChEBI" id="CHEBI:15378"/>
        <dbReference type="ChEBI" id="CHEBI:29969"/>
        <dbReference type="ChEBI" id="CHEBI:57856"/>
        <dbReference type="ChEBI" id="CHEBI:59789"/>
        <dbReference type="ChEBI" id="CHEBI:61961"/>
    </reaction>
    <physiologicalReaction direction="left-to-right" evidence="14">
        <dbReference type="Rhea" id="RHEA:54193"/>
    </physiologicalReaction>
</comment>
<dbReference type="GO" id="GO:0140943">
    <property type="term" value="F:histone H4K20 trimethyltransferase activity"/>
    <property type="evidence" value="ECO:0007669"/>
    <property type="project" value="UniProtKB-EC"/>
</dbReference>
<dbReference type="InterPro" id="IPR044422">
    <property type="entry name" value="SMYD5_SET"/>
</dbReference>
<sequence length="355" mass="39690">MAAGDSSGVEVRLNLPNKGRALFASRDHAEGESLFEETPIVSAQFLWNKLYKYAACDHCLRSLETAQGMCRRLTNNPSLELPHPECCPVDDSAYVSCPHCQKVYCSATCRDRAWSQYHMTLCRRASVSDDDHPLAKLEEAWRNIHYPPETCSIMLIARMIATVKQAKDPSSALAAFSQFCHTTVNEEEEIAHKLLGETFQSHLELLRSLVTGALYEEQLQQWFTPEGFKSLFALIGTNGQGIGTSSLSVWVKGCDLLTLGDEERESLDTLIDRVYDDLDKACGQFLNCEGSGLYSLQSACNHSCDANAEVTFPHNDFTLCVKALRAIKQGEEVCICYLSECDVERSRHSRQKILK</sequence>
<dbReference type="Pfam" id="PF00856">
    <property type="entry name" value="SET"/>
    <property type="match status" value="1"/>
</dbReference>
<dbReference type="GO" id="GO:0005737">
    <property type="term" value="C:cytoplasm"/>
    <property type="evidence" value="ECO:0007669"/>
    <property type="project" value="UniProtKB-SubCell"/>
</dbReference>
<comment type="caution">
    <text evidence="19">The sequence shown here is derived from an EMBL/GenBank/DDBJ whole genome shotgun (WGS) entry which is preliminary data.</text>
</comment>
<dbReference type="CDD" id="cd10521">
    <property type="entry name" value="SET_SMYD5"/>
    <property type="match status" value="1"/>
</dbReference>
<keyword evidence="3" id="KW-0963">Cytoplasm</keyword>
<name>A0AAD9PDP5_RIDPI</name>
<evidence type="ECO:0000259" key="18">
    <source>
        <dbReference type="PROSITE" id="PS50280"/>
    </source>
</evidence>
<dbReference type="EMBL" id="JAODUO010000021">
    <property type="protein sequence ID" value="KAK2192875.1"/>
    <property type="molecule type" value="Genomic_DNA"/>
</dbReference>
<dbReference type="GO" id="GO:0008270">
    <property type="term" value="F:zinc ion binding"/>
    <property type="evidence" value="ECO:0007669"/>
    <property type="project" value="UniProtKB-KW"/>
</dbReference>
<comment type="catalytic activity">
    <reaction evidence="12">
        <text>L-lysyl(36)-[histone H3] + 3 S-adenosyl-L-methionine = N(6),N(6),N(6)-trimethyl-L-lysyl(36)-[histone H3] + 3 S-adenosyl-L-homocysteine + 3 H(+)</text>
        <dbReference type="Rhea" id="RHEA:60324"/>
        <dbReference type="Rhea" id="RHEA-COMP:9785"/>
        <dbReference type="Rhea" id="RHEA-COMP:15536"/>
        <dbReference type="ChEBI" id="CHEBI:15378"/>
        <dbReference type="ChEBI" id="CHEBI:29969"/>
        <dbReference type="ChEBI" id="CHEBI:57856"/>
        <dbReference type="ChEBI" id="CHEBI:59789"/>
        <dbReference type="ChEBI" id="CHEBI:61961"/>
        <dbReference type="EC" id="2.1.1.359"/>
    </reaction>
</comment>
<keyword evidence="7" id="KW-0479">Metal-binding</keyword>
<dbReference type="Proteomes" id="UP001209878">
    <property type="component" value="Unassembled WGS sequence"/>
</dbReference>
<evidence type="ECO:0000256" key="7">
    <source>
        <dbReference type="ARBA" id="ARBA00022723"/>
    </source>
</evidence>
<evidence type="ECO:0000256" key="10">
    <source>
        <dbReference type="ARBA" id="ARBA00024057"/>
    </source>
</evidence>
<evidence type="ECO:0000256" key="6">
    <source>
        <dbReference type="ARBA" id="ARBA00022691"/>
    </source>
</evidence>
<evidence type="ECO:0000256" key="3">
    <source>
        <dbReference type="ARBA" id="ARBA00022490"/>
    </source>
</evidence>
<organism evidence="19 20">
    <name type="scientific">Ridgeia piscesae</name>
    <name type="common">Tubeworm</name>
    <dbReference type="NCBI Taxonomy" id="27915"/>
    <lineage>
        <taxon>Eukaryota</taxon>
        <taxon>Metazoa</taxon>
        <taxon>Spiralia</taxon>
        <taxon>Lophotrochozoa</taxon>
        <taxon>Annelida</taxon>
        <taxon>Polychaeta</taxon>
        <taxon>Sedentaria</taxon>
        <taxon>Canalipalpata</taxon>
        <taxon>Sabellida</taxon>
        <taxon>Siboglinidae</taxon>
        <taxon>Ridgeia</taxon>
    </lineage>
</organism>
<dbReference type="InterPro" id="IPR001214">
    <property type="entry name" value="SET_dom"/>
</dbReference>
<keyword evidence="6" id="KW-0949">S-adenosyl-L-methionine</keyword>
<protein>
    <recommendedName>
        <fullName evidence="15">Protein-lysine N-trimethyltransferase SMYD5</fullName>
        <ecNumber evidence="2">2.1.1.359</ecNumber>
        <ecNumber evidence="10">2.1.1.372</ecNumber>
    </recommendedName>
    <alternativeName>
        <fullName evidence="11">SET and MYND domain-containing protein 5</fullName>
    </alternativeName>
    <alternativeName>
        <fullName evidence="16">[histone H3]-lysine20 N-trimethyltransferase SMYD5</fullName>
    </alternativeName>
    <alternativeName>
        <fullName evidence="17">[histone H4]-lysine36 N-trimethyltransferase SMYD5</fullName>
    </alternativeName>
</protein>
<evidence type="ECO:0000256" key="15">
    <source>
        <dbReference type="ARBA" id="ARBA00049768"/>
    </source>
</evidence>
<dbReference type="Gene3D" id="2.170.270.10">
    <property type="entry name" value="SET domain"/>
    <property type="match status" value="1"/>
</dbReference>
<comment type="catalytic activity">
    <reaction evidence="13">
        <text>L-lysyl(20)-[histone H4] + 3 S-adenosyl-L-methionine = N(6),N(6),N(6)-trimethyl-L-lysyl(20)-[histone H4] + 3 S-adenosyl-L-homocysteine + 3 H(+)</text>
        <dbReference type="Rhea" id="RHEA:64456"/>
        <dbReference type="Rhea" id="RHEA-COMP:15554"/>
        <dbReference type="Rhea" id="RHEA-COMP:15998"/>
        <dbReference type="ChEBI" id="CHEBI:15378"/>
        <dbReference type="ChEBI" id="CHEBI:29969"/>
        <dbReference type="ChEBI" id="CHEBI:57856"/>
        <dbReference type="ChEBI" id="CHEBI:59789"/>
        <dbReference type="ChEBI" id="CHEBI:61961"/>
        <dbReference type="EC" id="2.1.1.372"/>
    </reaction>
</comment>
<keyword evidence="9" id="KW-0862">Zinc</keyword>
<dbReference type="InterPro" id="IPR046341">
    <property type="entry name" value="SET_dom_sf"/>
</dbReference>
<dbReference type="GO" id="GO:0140955">
    <property type="term" value="F:histone H3K36 trimethyltransferase activity"/>
    <property type="evidence" value="ECO:0007669"/>
    <property type="project" value="UniProtKB-EC"/>
</dbReference>
<keyword evidence="20" id="KW-1185">Reference proteome</keyword>
<gene>
    <name evidence="19" type="ORF">NP493_21g07016</name>
</gene>
<evidence type="ECO:0000256" key="16">
    <source>
        <dbReference type="ARBA" id="ARBA00049789"/>
    </source>
</evidence>
<evidence type="ECO:0000256" key="13">
    <source>
        <dbReference type="ARBA" id="ARBA00048081"/>
    </source>
</evidence>
<evidence type="ECO:0000313" key="19">
    <source>
        <dbReference type="EMBL" id="KAK2192875.1"/>
    </source>
</evidence>
<evidence type="ECO:0000256" key="4">
    <source>
        <dbReference type="ARBA" id="ARBA00022603"/>
    </source>
</evidence>
<evidence type="ECO:0000256" key="11">
    <source>
        <dbReference type="ARBA" id="ARBA00033038"/>
    </source>
</evidence>
<keyword evidence="4" id="KW-0489">Methyltransferase</keyword>
<keyword evidence="5" id="KW-0808">Transferase</keyword>
<dbReference type="EC" id="2.1.1.372" evidence="10"/>
<dbReference type="GO" id="GO:0032259">
    <property type="term" value="P:methylation"/>
    <property type="evidence" value="ECO:0007669"/>
    <property type="project" value="UniProtKB-KW"/>
</dbReference>
<evidence type="ECO:0000313" key="20">
    <source>
        <dbReference type="Proteomes" id="UP001209878"/>
    </source>
</evidence>
<comment type="subcellular location">
    <subcellularLocation>
        <location evidence="1">Cytoplasm</location>
    </subcellularLocation>
</comment>
<dbReference type="AlphaFoldDB" id="A0AAD9PDP5"/>
<dbReference type="SUPFAM" id="SSF82199">
    <property type="entry name" value="SET domain"/>
    <property type="match status" value="1"/>
</dbReference>
<evidence type="ECO:0000256" key="12">
    <source>
        <dbReference type="ARBA" id="ARBA00047545"/>
    </source>
</evidence>
<evidence type="ECO:0000256" key="2">
    <source>
        <dbReference type="ARBA" id="ARBA00012178"/>
    </source>
</evidence>
<dbReference type="PANTHER" id="PTHR46402">
    <property type="entry name" value="SET AND MYND DOMAIN-CONTAINING PROTEIN 5"/>
    <property type="match status" value="1"/>
</dbReference>
<evidence type="ECO:0000256" key="1">
    <source>
        <dbReference type="ARBA" id="ARBA00004496"/>
    </source>
</evidence>
<proteinExistence type="predicted"/>
<dbReference type="SMART" id="SM00317">
    <property type="entry name" value="SET"/>
    <property type="match status" value="1"/>
</dbReference>
<keyword evidence="8" id="KW-0863">Zinc-finger</keyword>
<reference evidence="19" key="1">
    <citation type="journal article" date="2023" name="Mol. Biol. Evol.">
        <title>Third-Generation Sequencing Reveals the Adaptive Role of the Epigenome in Three Deep-Sea Polychaetes.</title>
        <authorList>
            <person name="Perez M."/>
            <person name="Aroh O."/>
            <person name="Sun Y."/>
            <person name="Lan Y."/>
            <person name="Juniper S.K."/>
            <person name="Young C.R."/>
            <person name="Angers B."/>
            <person name="Qian P.Y."/>
        </authorList>
    </citation>
    <scope>NUCLEOTIDE SEQUENCE</scope>
    <source>
        <strain evidence="19">R07B-5</strain>
    </source>
</reference>
<accession>A0AAD9PDP5</accession>
<dbReference type="PROSITE" id="PS50280">
    <property type="entry name" value="SET"/>
    <property type="match status" value="1"/>
</dbReference>
<dbReference type="EC" id="2.1.1.359" evidence="2"/>
<evidence type="ECO:0000256" key="5">
    <source>
        <dbReference type="ARBA" id="ARBA00022679"/>
    </source>
</evidence>
<evidence type="ECO:0000256" key="9">
    <source>
        <dbReference type="ARBA" id="ARBA00022833"/>
    </source>
</evidence>
<dbReference type="PANTHER" id="PTHR46402:SF2">
    <property type="entry name" value="HISTONE-LYSINE N-TRIMETHYLTRANSFERASE SMYD5"/>
    <property type="match status" value="1"/>
</dbReference>
<evidence type="ECO:0000256" key="8">
    <source>
        <dbReference type="ARBA" id="ARBA00022771"/>
    </source>
</evidence>
<feature type="domain" description="SET" evidence="18">
    <location>
        <begin position="7"/>
        <end position="338"/>
    </location>
</feature>
<evidence type="ECO:0000256" key="14">
    <source>
        <dbReference type="ARBA" id="ARBA00049497"/>
    </source>
</evidence>
<dbReference type="GO" id="GO:0045814">
    <property type="term" value="P:negative regulation of gene expression, epigenetic"/>
    <property type="evidence" value="ECO:0007669"/>
    <property type="project" value="TreeGrafter"/>
</dbReference>
<evidence type="ECO:0000256" key="17">
    <source>
        <dbReference type="ARBA" id="ARBA00049806"/>
    </source>
</evidence>